<dbReference type="EMBL" id="ML211571">
    <property type="protein sequence ID" value="TFK81696.1"/>
    <property type="molecule type" value="Genomic_DNA"/>
</dbReference>
<dbReference type="InParanoid" id="A0A5C3NW69"/>
<protein>
    <submittedName>
        <fullName evidence="2">Uncharacterized protein</fullName>
    </submittedName>
</protein>
<evidence type="ECO:0000313" key="3">
    <source>
        <dbReference type="Proteomes" id="UP000308197"/>
    </source>
</evidence>
<gene>
    <name evidence="2" type="ORF">K466DRAFT_591084</name>
</gene>
<feature type="compositionally biased region" description="Polar residues" evidence="1">
    <location>
        <begin position="1"/>
        <end position="12"/>
    </location>
</feature>
<organism evidence="2 3">
    <name type="scientific">Polyporus arcularius HHB13444</name>
    <dbReference type="NCBI Taxonomy" id="1314778"/>
    <lineage>
        <taxon>Eukaryota</taxon>
        <taxon>Fungi</taxon>
        <taxon>Dikarya</taxon>
        <taxon>Basidiomycota</taxon>
        <taxon>Agaricomycotina</taxon>
        <taxon>Agaricomycetes</taxon>
        <taxon>Polyporales</taxon>
        <taxon>Polyporaceae</taxon>
        <taxon>Polyporus</taxon>
    </lineage>
</organism>
<accession>A0A5C3NW69</accession>
<proteinExistence type="predicted"/>
<evidence type="ECO:0000256" key="1">
    <source>
        <dbReference type="SAM" id="MobiDB-lite"/>
    </source>
</evidence>
<name>A0A5C3NW69_9APHY</name>
<sequence>MSHPFSNDTLPIQPNRPATPGTYMQRYTQDQARIWNASGHRMHHTVPAPHQITRHSSLAPHIPRWEYLQLNSYGGGRGQGTGGVVEFVRGSRQLLLLTDALDETCPDLRDAERSAPLGDVSSKMSIRIPFPGAEPYTRQITARRSTVKGEPVFMKVLARKIAEEMVKYIVREQRAQTPLMYRNMPVRLDQLALCGVQNISDGSWVPIFMIYTLPDPRGPAAMVAM</sequence>
<feature type="region of interest" description="Disordered" evidence="1">
    <location>
        <begin position="1"/>
        <end position="22"/>
    </location>
</feature>
<dbReference type="Proteomes" id="UP000308197">
    <property type="component" value="Unassembled WGS sequence"/>
</dbReference>
<dbReference type="AlphaFoldDB" id="A0A5C3NW69"/>
<reference evidence="2 3" key="1">
    <citation type="journal article" date="2019" name="Nat. Ecol. Evol.">
        <title>Megaphylogeny resolves global patterns of mushroom evolution.</title>
        <authorList>
            <person name="Varga T."/>
            <person name="Krizsan K."/>
            <person name="Foldi C."/>
            <person name="Dima B."/>
            <person name="Sanchez-Garcia M."/>
            <person name="Sanchez-Ramirez S."/>
            <person name="Szollosi G.J."/>
            <person name="Szarkandi J.G."/>
            <person name="Papp V."/>
            <person name="Albert L."/>
            <person name="Andreopoulos W."/>
            <person name="Angelini C."/>
            <person name="Antonin V."/>
            <person name="Barry K.W."/>
            <person name="Bougher N.L."/>
            <person name="Buchanan P."/>
            <person name="Buyck B."/>
            <person name="Bense V."/>
            <person name="Catcheside P."/>
            <person name="Chovatia M."/>
            <person name="Cooper J."/>
            <person name="Damon W."/>
            <person name="Desjardin D."/>
            <person name="Finy P."/>
            <person name="Geml J."/>
            <person name="Haridas S."/>
            <person name="Hughes K."/>
            <person name="Justo A."/>
            <person name="Karasinski D."/>
            <person name="Kautmanova I."/>
            <person name="Kiss B."/>
            <person name="Kocsube S."/>
            <person name="Kotiranta H."/>
            <person name="LaButti K.M."/>
            <person name="Lechner B.E."/>
            <person name="Liimatainen K."/>
            <person name="Lipzen A."/>
            <person name="Lukacs Z."/>
            <person name="Mihaltcheva S."/>
            <person name="Morgado L.N."/>
            <person name="Niskanen T."/>
            <person name="Noordeloos M.E."/>
            <person name="Ohm R.A."/>
            <person name="Ortiz-Santana B."/>
            <person name="Ovrebo C."/>
            <person name="Racz N."/>
            <person name="Riley R."/>
            <person name="Savchenko A."/>
            <person name="Shiryaev A."/>
            <person name="Soop K."/>
            <person name="Spirin V."/>
            <person name="Szebenyi C."/>
            <person name="Tomsovsky M."/>
            <person name="Tulloss R.E."/>
            <person name="Uehling J."/>
            <person name="Grigoriev I.V."/>
            <person name="Vagvolgyi C."/>
            <person name="Papp T."/>
            <person name="Martin F.M."/>
            <person name="Miettinen O."/>
            <person name="Hibbett D.S."/>
            <person name="Nagy L.G."/>
        </authorList>
    </citation>
    <scope>NUCLEOTIDE SEQUENCE [LARGE SCALE GENOMIC DNA]</scope>
    <source>
        <strain evidence="2 3">HHB13444</strain>
    </source>
</reference>
<evidence type="ECO:0000313" key="2">
    <source>
        <dbReference type="EMBL" id="TFK81696.1"/>
    </source>
</evidence>
<keyword evidence="3" id="KW-1185">Reference proteome</keyword>